<comment type="caution">
    <text evidence="1">The sequence shown here is derived from an EMBL/GenBank/DDBJ whole genome shotgun (WGS) entry which is preliminary data.</text>
</comment>
<gene>
    <name evidence="1" type="ORF">FEK35_23110</name>
</gene>
<dbReference type="Proteomes" id="UP000308349">
    <property type="component" value="Unassembled WGS sequence"/>
</dbReference>
<dbReference type="OrthoDB" id="3577809at2"/>
<protein>
    <submittedName>
        <fullName evidence="1">Uncharacterized protein</fullName>
    </submittedName>
</protein>
<reference evidence="1 2" key="1">
    <citation type="submission" date="2019-05" db="EMBL/GenBank/DDBJ databases">
        <title>Genomes sequences of two Nocardia cyriacigeorgica environmental isolates, type strains Nocardia asteroides ATCC 19247 and Nocardia cyriacigeorgica DSM 44484.</title>
        <authorList>
            <person name="Vautrin F."/>
            <person name="Bergeron E."/>
            <person name="Dubost A."/>
            <person name="Abrouk D."/>
            <person name="Rodriguez Nava V."/>
            <person name="Pujic P."/>
        </authorList>
    </citation>
    <scope>NUCLEOTIDE SEQUENCE [LARGE SCALE GENOMIC DNA]</scope>
    <source>
        <strain evidence="1 2">EML 1456</strain>
    </source>
</reference>
<evidence type="ECO:0000313" key="1">
    <source>
        <dbReference type="EMBL" id="TLG01753.1"/>
    </source>
</evidence>
<organism evidence="1 2">
    <name type="scientific">Nocardia cyriacigeorgica</name>
    <dbReference type="NCBI Taxonomy" id="135487"/>
    <lineage>
        <taxon>Bacteria</taxon>
        <taxon>Bacillati</taxon>
        <taxon>Actinomycetota</taxon>
        <taxon>Actinomycetes</taxon>
        <taxon>Mycobacteriales</taxon>
        <taxon>Nocardiaceae</taxon>
        <taxon>Nocardia</taxon>
    </lineage>
</organism>
<accession>A0A5R8P916</accession>
<dbReference type="AlphaFoldDB" id="A0A5R8P916"/>
<proteinExistence type="predicted"/>
<name>A0A5R8P916_9NOCA</name>
<sequence>MHVRFLGSNTRFDGSPTLYATDRNSYVVQGWKVDGHDAQTIEIPHPLLAYLEPGSCLSARLHDTGKGTFLLSGAPVTDPAVLAVINTPDHEQCIEVPMGIEIRPDDKPRTHEA</sequence>
<evidence type="ECO:0000313" key="2">
    <source>
        <dbReference type="Proteomes" id="UP000308349"/>
    </source>
</evidence>
<dbReference type="EMBL" id="VBUU01000029">
    <property type="protein sequence ID" value="TLG01753.1"/>
    <property type="molecule type" value="Genomic_DNA"/>
</dbReference>